<feature type="domain" description="GH15-like" evidence="3">
    <location>
        <begin position="309"/>
        <end position="547"/>
    </location>
</feature>
<dbReference type="AlphaFoldDB" id="A0A1I4FYD0"/>
<dbReference type="EMBL" id="FOTC01000003">
    <property type="protein sequence ID" value="SFL22932.1"/>
    <property type="molecule type" value="Genomic_DNA"/>
</dbReference>
<dbReference type="PANTHER" id="PTHR31616">
    <property type="entry name" value="TREHALASE"/>
    <property type="match status" value="1"/>
</dbReference>
<dbReference type="InterPro" id="IPR014718">
    <property type="entry name" value="GH-type_carb-bd"/>
</dbReference>
<dbReference type="GO" id="GO:0005975">
    <property type="term" value="P:carbohydrate metabolic process"/>
    <property type="evidence" value="ECO:0007669"/>
    <property type="project" value="InterPro"/>
</dbReference>
<dbReference type="RefSeq" id="WP_089870158.1">
    <property type="nucleotide sequence ID" value="NZ_FOTC01000003.1"/>
</dbReference>
<dbReference type="InterPro" id="IPR011013">
    <property type="entry name" value="Gal_mutarotase_sf_dom"/>
</dbReference>
<dbReference type="SUPFAM" id="SSF48208">
    <property type="entry name" value="Six-hairpin glycosidases"/>
    <property type="match status" value="1"/>
</dbReference>
<feature type="compositionally biased region" description="Basic and acidic residues" evidence="2">
    <location>
        <begin position="1"/>
        <end position="13"/>
    </location>
</feature>
<dbReference type="Pfam" id="PF09137">
    <property type="entry name" value="Glucodextran_N"/>
    <property type="match status" value="1"/>
</dbReference>
<evidence type="ECO:0000259" key="3">
    <source>
        <dbReference type="Pfam" id="PF00723"/>
    </source>
</evidence>
<comment type="similarity">
    <text evidence="1">Belongs to the glycosyl hydrolase 15 family.</text>
</comment>
<dbReference type="GO" id="GO:0030246">
    <property type="term" value="F:carbohydrate binding"/>
    <property type="evidence" value="ECO:0007669"/>
    <property type="project" value="InterPro"/>
</dbReference>
<dbReference type="SUPFAM" id="SSF74650">
    <property type="entry name" value="Galactose mutarotase-like"/>
    <property type="match status" value="1"/>
</dbReference>
<dbReference type="InterPro" id="IPR012341">
    <property type="entry name" value="6hp_glycosidase-like_sf"/>
</dbReference>
<dbReference type="PANTHER" id="PTHR31616:SF0">
    <property type="entry name" value="GLUCAN 1,4-ALPHA-GLUCOSIDASE"/>
    <property type="match status" value="1"/>
</dbReference>
<dbReference type="Gene3D" id="1.50.10.10">
    <property type="match status" value="1"/>
</dbReference>
<dbReference type="STRING" id="553466.SAMN04487950_2928"/>
<organism evidence="5 6">
    <name type="scientific">Halogranum rubrum</name>
    <dbReference type="NCBI Taxonomy" id="553466"/>
    <lineage>
        <taxon>Archaea</taxon>
        <taxon>Methanobacteriati</taxon>
        <taxon>Methanobacteriota</taxon>
        <taxon>Stenosarchaea group</taxon>
        <taxon>Halobacteria</taxon>
        <taxon>Halobacteriales</taxon>
        <taxon>Haloferacaceae</taxon>
    </lineage>
</organism>
<dbReference type="Proteomes" id="UP000199607">
    <property type="component" value="Unassembled WGS sequence"/>
</dbReference>
<evidence type="ECO:0000256" key="1">
    <source>
        <dbReference type="ARBA" id="ARBA00006188"/>
    </source>
</evidence>
<protein>
    <submittedName>
        <fullName evidence="5">Glucoamylase (Glucan-1,4-alpha-glucosidase), GH15 family</fullName>
    </submittedName>
</protein>
<feature type="domain" description="Glucodextranase N-terminal" evidence="4">
    <location>
        <begin position="53"/>
        <end position="293"/>
    </location>
</feature>
<reference evidence="6" key="1">
    <citation type="submission" date="2016-10" db="EMBL/GenBank/DDBJ databases">
        <authorList>
            <person name="Varghese N."/>
            <person name="Submissions S."/>
        </authorList>
    </citation>
    <scope>NUCLEOTIDE SEQUENCE [LARGE SCALE GENOMIC DNA]</scope>
    <source>
        <strain evidence="6">CGMCC 1.7738</strain>
    </source>
</reference>
<dbReference type="InterPro" id="IPR008928">
    <property type="entry name" value="6-hairpin_glycosidase_sf"/>
</dbReference>
<evidence type="ECO:0000256" key="2">
    <source>
        <dbReference type="SAM" id="MobiDB-lite"/>
    </source>
</evidence>
<dbReference type="InterPro" id="IPR011613">
    <property type="entry name" value="GH15-like"/>
</dbReference>
<name>A0A1I4FYD0_9EURY</name>
<dbReference type="Pfam" id="PF00723">
    <property type="entry name" value="Glyco_hydro_15"/>
    <property type="match status" value="1"/>
</dbReference>
<dbReference type="GO" id="GO:0004553">
    <property type="term" value="F:hydrolase activity, hydrolyzing O-glycosyl compounds"/>
    <property type="evidence" value="ECO:0007669"/>
    <property type="project" value="UniProtKB-ARBA"/>
</dbReference>
<keyword evidence="6" id="KW-1185">Reference proteome</keyword>
<evidence type="ECO:0000259" key="4">
    <source>
        <dbReference type="Pfam" id="PF09137"/>
    </source>
</evidence>
<dbReference type="InterPro" id="IPR015220">
    <property type="entry name" value="Glucodextranase_N"/>
</dbReference>
<evidence type="ECO:0000313" key="6">
    <source>
        <dbReference type="Proteomes" id="UP000199607"/>
    </source>
</evidence>
<dbReference type="Gene3D" id="2.70.98.10">
    <property type="match status" value="1"/>
</dbReference>
<sequence length="684" mass="75583">MLTEDHLPSDKDAILGAPTDESGSILATVNQYPSSTGDEGWHGALVEEPTAFRADILQFTDLHTLLWDADLEQTLDVRNDAVDSDVDYASSRVPEVRMQNRFEFADDSTAELDQHVLVSAERPALLVQSDVAFGNANTHTAYTVLNSAIHSTEADAGGEEAYLTTSEGYDCIVAHDEGCGLYFALAQSRPETDQTEFDGQRVGHVDTQEGPDKSAWTDIYEENDGYIDANDGNEGHVDVGVGLFLDDDESATWLTAVGFGESEEDALDAATTALDNGYDEEREAFTDAWESWHESTDGSPVDDDTVTGMYERSLTSMKCAQDPRGPMIAGAFEPNDQGYRYVWPRDQVILIQAALAAGAVDEARAALDWLDDAQITDDVADERDIPRTGTWWQNYRTDGESHWTELQLDQVGGPIYAHWLLWQKTEDDDVVDAYYEMSEQAAEFLLDYDNGEGFPGKHQDPWEEVWGYSTEGVAAAIAGLRSMAALADEQGDDEFADDCREQAETWADNFDDYCFHEDAYLGDHYVTADSPERDDNVSPNERPDAATFMAYWPWNVADADSDEMQSTVAAGDDEAWSAEGARCLARYPEDNYTPSGSPEAGGWPLCEAYGDVVRWQSEHDADAVEDYVFTDAPEWTTAAGLLPEQVDGEGDVRWNSNLQWSQAMYILLAESYAADEPVGFAPDE</sequence>
<gene>
    <name evidence="5" type="ORF">SAMN04487950_2928</name>
</gene>
<evidence type="ECO:0000313" key="5">
    <source>
        <dbReference type="EMBL" id="SFL22932.1"/>
    </source>
</evidence>
<proteinExistence type="inferred from homology"/>
<accession>A0A1I4FYD0</accession>
<feature type="region of interest" description="Disordered" evidence="2">
    <location>
        <begin position="1"/>
        <end position="20"/>
    </location>
</feature>